<dbReference type="EMBL" id="PYAV01000010">
    <property type="protein sequence ID" value="PSL43569.1"/>
    <property type="molecule type" value="Genomic_DNA"/>
</dbReference>
<keyword evidence="1" id="KW-1133">Transmembrane helix</keyword>
<keyword evidence="3" id="KW-1185">Reference proteome</keyword>
<protein>
    <submittedName>
        <fullName evidence="2">Uncharacterized protein</fullName>
    </submittedName>
</protein>
<evidence type="ECO:0000313" key="3">
    <source>
        <dbReference type="Proteomes" id="UP000242310"/>
    </source>
</evidence>
<accession>A0A2P8HBH9</accession>
<evidence type="ECO:0000256" key="1">
    <source>
        <dbReference type="SAM" id="Phobius"/>
    </source>
</evidence>
<gene>
    <name evidence="2" type="ORF">B0H94_11045</name>
</gene>
<dbReference type="Proteomes" id="UP000242310">
    <property type="component" value="Unassembled WGS sequence"/>
</dbReference>
<feature type="transmembrane region" description="Helical" evidence="1">
    <location>
        <begin position="5"/>
        <end position="27"/>
    </location>
</feature>
<name>A0A2P8HBH9_9BACI</name>
<keyword evidence="1" id="KW-0472">Membrane</keyword>
<feature type="transmembrane region" description="Helical" evidence="1">
    <location>
        <begin position="73"/>
        <end position="98"/>
    </location>
</feature>
<dbReference type="AlphaFoldDB" id="A0A2P8HBH9"/>
<dbReference type="RefSeq" id="WP_106589239.1">
    <property type="nucleotide sequence ID" value="NZ_PYAV01000010.1"/>
</dbReference>
<sequence>MMVYLISAFICAFVLPLFLVLVMYGLFEGLIVVTIGSLFQQMFPLTLLFYILVGVPGAWAVDRMFSRWRTEDGVFYQSLILFAYGVVGALVLVVYMMAFQVADLTPQLDFLFAVVPGFIGGVLLFIIIRALRWFAVKFWMNS</sequence>
<proteinExistence type="predicted"/>
<comment type="caution">
    <text evidence="2">The sequence shown here is derived from an EMBL/GenBank/DDBJ whole genome shotgun (WGS) entry which is preliminary data.</text>
</comment>
<organism evidence="2 3">
    <name type="scientific">Salsuginibacillus halophilus</name>
    <dbReference type="NCBI Taxonomy" id="517424"/>
    <lineage>
        <taxon>Bacteria</taxon>
        <taxon>Bacillati</taxon>
        <taxon>Bacillota</taxon>
        <taxon>Bacilli</taxon>
        <taxon>Bacillales</taxon>
        <taxon>Bacillaceae</taxon>
        <taxon>Salsuginibacillus</taxon>
    </lineage>
</organism>
<reference evidence="2 3" key="1">
    <citation type="submission" date="2018-03" db="EMBL/GenBank/DDBJ databases">
        <title>Genomic Encyclopedia of Type Strains, Phase III (KMG-III): the genomes of soil and plant-associated and newly described type strains.</title>
        <authorList>
            <person name="Whitman W."/>
        </authorList>
    </citation>
    <scope>NUCLEOTIDE SEQUENCE [LARGE SCALE GENOMIC DNA]</scope>
    <source>
        <strain evidence="2 3">CGMCC 1.07653</strain>
    </source>
</reference>
<feature type="transmembrane region" description="Helical" evidence="1">
    <location>
        <begin position="39"/>
        <end position="61"/>
    </location>
</feature>
<feature type="transmembrane region" description="Helical" evidence="1">
    <location>
        <begin position="110"/>
        <end position="131"/>
    </location>
</feature>
<evidence type="ECO:0000313" key="2">
    <source>
        <dbReference type="EMBL" id="PSL43569.1"/>
    </source>
</evidence>
<keyword evidence="1" id="KW-0812">Transmembrane</keyword>